<dbReference type="HOGENOM" id="CLU_1625105_0_0_6"/>
<name>A1TZX6_MARN8</name>
<dbReference type="AlphaFoldDB" id="A1TZX6"/>
<gene>
    <name evidence="1" type="ordered locus">Maqu_1205</name>
</gene>
<protein>
    <submittedName>
        <fullName evidence="1">Uncharacterized protein</fullName>
    </submittedName>
</protein>
<evidence type="ECO:0000313" key="2">
    <source>
        <dbReference type="Proteomes" id="UP000000998"/>
    </source>
</evidence>
<accession>A1TZX6</accession>
<evidence type="ECO:0000313" key="1">
    <source>
        <dbReference type="EMBL" id="ABM18295.1"/>
    </source>
</evidence>
<sequence length="163" mass="17355">MNPMRTIILIIAGAVFGGLESPFFAIIGAVLGALIARSTSSPALPDHRSYGHSSPPVHLLDPPHSHRFSADDDWQVISSNDHSDAPLQIDHDVHSPFSDDSDLLADSFAFSDHLDHSVSPINPATGLPMMGDMEAGFDVGGNLYGTGTDDAFNSSSFDDDPIR</sequence>
<dbReference type="STRING" id="351348.Maqu_1205"/>
<organism evidence="1 2">
    <name type="scientific">Marinobacter nauticus (strain ATCC 700491 / DSM 11845 / VT8)</name>
    <name type="common">Marinobacter aquaeolei</name>
    <dbReference type="NCBI Taxonomy" id="351348"/>
    <lineage>
        <taxon>Bacteria</taxon>
        <taxon>Pseudomonadati</taxon>
        <taxon>Pseudomonadota</taxon>
        <taxon>Gammaproteobacteria</taxon>
        <taxon>Pseudomonadales</taxon>
        <taxon>Marinobacteraceae</taxon>
        <taxon>Marinobacter</taxon>
    </lineage>
</organism>
<dbReference type="KEGG" id="maq:Maqu_1205"/>
<dbReference type="Proteomes" id="UP000000998">
    <property type="component" value="Chromosome"/>
</dbReference>
<dbReference type="EMBL" id="CP000514">
    <property type="protein sequence ID" value="ABM18295.1"/>
    <property type="molecule type" value="Genomic_DNA"/>
</dbReference>
<reference evidence="2" key="1">
    <citation type="journal article" date="2011" name="Appl. Environ. Microbiol.">
        <title>Genomic potential of Marinobacter aquaeolei, a biogeochemical 'opportunitroph'.</title>
        <authorList>
            <person name="Singer E."/>
            <person name="Webb E.A."/>
            <person name="Nelson W.C."/>
            <person name="Heidelberg J.F."/>
            <person name="Ivanova N."/>
            <person name="Pati A."/>
            <person name="Edwards K.J."/>
        </authorList>
    </citation>
    <scope>NUCLEOTIDE SEQUENCE [LARGE SCALE GENOMIC DNA]</scope>
    <source>
        <strain evidence="2">ATCC 700491 / DSM 11845 / VT8</strain>
    </source>
</reference>
<proteinExistence type="predicted"/>